<dbReference type="OrthoDB" id="121289at2"/>
<reference evidence="1 2" key="1">
    <citation type="submission" date="2016-10" db="EMBL/GenBank/DDBJ databases">
        <authorList>
            <person name="de Groot N.N."/>
        </authorList>
    </citation>
    <scope>NUCLEOTIDE SEQUENCE [LARGE SCALE GENOMIC DNA]</scope>
    <source>
        <strain evidence="1 2">AB35.6</strain>
    </source>
</reference>
<gene>
    <name evidence="1" type="ORF">SAMN05443244_1368</name>
</gene>
<organism evidence="1 2">
    <name type="scientific">Terriglobus roseus</name>
    <dbReference type="NCBI Taxonomy" id="392734"/>
    <lineage>
        <taxon>Bacteria</taxon>
        <taxon>Pseudomonadati</taxon>
        <taxon>Acidobacteriota</taxon>
        <taxon>Terriglobia</taxon>
        <taxon>Terriglobales</taxon>
        <taxon>Acidobacteriaceae</taxon>
        <taxon>Terriglobus</taxon>
    </lineage>
</organism>
<dbReference type="EMBL" id="FNSD01000001">
    <property type="protein sequence ID" value="SEB62384.1"/>
    <property type="molecule type" value="Genomic_DNA"/>
</dbReference>
<dbReference type="AlphaFoldDB" id="A0A1H4KV31"/>
<name>A0A1H4KV31_9BACT</name>
<sequence>MTKTVKPLTNPTKNLLKGALAGLVGGLIATAAKSAAEKLYPPRTHGEPEPPAVLAEKLGQPRLETPGKKAVEEGIHWTFGALAGAAYGIMAELYPAVTAKNGATFGIALMSVTHEGALPALGLSASPEEQEGREKRSEMATHVVYGVVCETVRSVVRKAL</sequence>
<protein>
    <submittedName>
        <fullName evidence="1">Putative membrane protein</fullName>
    </submittedName>
</protein>
<evidence type="ECO:0000313" key="2">
    <source>
        <dbReference type="Proteomes" id="UP000182409"/>
    </source>
</evidence>
<accession>A0A1H4KV31</accession>
<dbReference type="RefSeq" id="WP_074652908.1">
    <property type="nucleotide sequence ID" value="NZ_FNSD01000001.1"/>
</dbReference>
<dbReference type="Pfam" id="PF07274">
    <property type="entry name" value="DUF1440"/>
    <property type="match status" value="1"/>
</dbReference>
<dbReference type="Proteomes" id="UP000182409">
    <property type="component" value="Unassembled WGS sequence"/>
</dbReference>
<proteinExistence type="predicted"/>
<dbReference type="InterPro" id="IPR009898">
    <property type="entry name" value="DUF1440"/>
</dbReference>
<evidence type="ECO:0000313" key="1">
    <source>
        <dbReference type="EMBL" id="SEB62384.1"/>
    </source>
</evidence>